<feature type="coiled-coil region" evidence="1">
    <location>
        <begin position="804"/>
        <end position="1015"/>
    </location>
</feature>
<sequence>MTSIEKTHLEFTFALHNVQFNRLGDYYLRLAVQNSFTREYGRLGARQDDLSWKQDYEMKTEVVAQTEANVSHNWHQRSYSYFLPKGFCKNDNKNDVFLLIEAYEARSKGGGDRRVGEAKYAIYPRTNAPKANLHAELGHDMYKASDFMTLLRTLSTENLQMHCGRLKFTASLKKVPKPPKELGGVPTPSPEPISLAPTPRDPTPPPTFPTEIPPTPDQEEVVNDVLLPVPTTSDPKSDFTPEWGDPDGHLAIRTKSPDIIEDATIGKKIQESPISTKKDLKTKGTPQSHVSPPDTDEVSILLHAAHNLPTLPNGCAPIPYCVCKTKKMEDLKMNAKAVSRATDQATQRPVWSDTLLLQIDHDKHDDEVLVLTVADKKSKTVIANYRLPLNHLEPFHQYHVEMILPDKRAPSGVKLFASITRKKSILPRHMSSPNYTALEVLLNGVQQQLSNPVGPLVAVGRIIHDVIAYQLDEERPRTAYTIEHGIKFIPVHFPSPVAAAFKLSNYPSKGHPQVTQPGIPPEQPEWNQTFLFSNARDKATLFTPGAALLIELFEDSVLSLLQDLSDAPWSQKKPVAHAVLVLDQSAYKQLTTESAVHGLTVDGLPMRGTDLKSVDKETPTLGCVVRLITSERPDSLLAHLGENQPLMKMTEADGLMNGSKADEDFDRSNPWWNWNDVRVSTPSTGRGSADGRESGLRYALQRKLKPNILPIQDGELPPFDAMENILPEYQYIFTDPESKGAAPGKRITENARRELGLAPNVRTHTLYSIVTPEDLERSQLSLLDHQMRELEKYRTAVHKMGQDILTLQDTIRDVEGENSKLRRDLARYNDSTRLLMDSQELDGLTKPELAARYVALKQKLTSQTSEMKNYKDELQRLQNRLISKNDSDKEVARISYAHESQNELLQHLQSKAKKAKKLEEAVKKQEQVIERMETLLKKTDNSPSKDKQQDKLKQVLAEENKKLRNEIADLRDVARQNTASSGRESADKLEMFEKLDKADTRIRSLEKQLSENARQWAREKSDLLVKLQEAEHGFWRSAPLHFDYINPKVGPSAPPRNHREISQDPRRYSKAPPKNRQSSTKLDPIFTSR</sequence>
<dbReference type="PANTHER" id="PTHR21623:SF2">
    <property type="entry name" value="COILED-COIL DOMAIN-CONTAINING PROTEIN 33"/>
    <property type="match status" value="1"/>
</dbReference>
<dbReference type="InterPro" id="IPR039889">
    <property type="entry name" value="CCD33"/>
</dbReference>
<dbReference type="Pfam" id="PF00168">
    <property type="entry name" value="C2"/>
    <property type="match status" value="1"/>
</dbReference>
<evidence type="ECO:0000256" key="1">
    <source>
        <dbReference type="SAM" id="Coils"/>
    </source>
</evidence>
<feature type="compositionally biased region" description="Pro residues" evidence="2">
    <location>
        <begin position="199"/>
        <end position="216"/>
    </location>
</feature>
<feature type="region of interest" description="Disordered" evidence="2">
    <location>
        <begin position="231"/>
        <end position="250"/>
    </location>
</feature>
<feature type="compositionally biased region" description="Basic and acidic residues" evidence="2">
    <location>
        <begin position="264"/>
        <end position="282"/>
    </location>
</feature>
<dbReference type="PROSITE" id="PS50004">
    <property type="entry name" value="C2"/>
    <property type="match status" value="1"/>
</dbReference>
<name>R7VM34_CAPTE</name>
<proteinExistence type="predicted"/>
<organism evidence="4">
    <name type="scientific">Capitella teleta</name>
    <name type="common">Polychaete worm</name>
    <dbReference type="NCBI Taxonomy" id="283909"/>
    <lineage>
        <taxon>Eukaryota</taxon>
        <taxon>Metazoa</taxon>
        <taxon>Spiralia</taxon>
        <taxon>Lophotrochozoa</taxon>
        <taxon>Annelida</taxon>
        <taxon>Polychaeta</taxon>
        <taxon>Sedentaria</taxon>
        <taxon>Scolecida</taxon>
        <taxon>Capitellidae</taxon>
        <taxon>Capitella</taxon>
    </lineage>
</organism>
<dbReference type="EMBL" id="AMQN01003853">
    <property type="status" value="NOT_ANNOTATED_CDS"/>
    <property type="molecule type" value="Genomic_DNA"/>
</dbReference>
<evidence type="ECO:0000256" key="2">
    <source>
        <dbReference type="SAM" id="MobiDB-lite"/>
    </source>
</evidence>
<dbReference type="SMART" id="SM00239">
    <property type="entry name" value="C2"/>
    <property type="match status" value="1"/>
</dbReference>
<dbReference type="SUPFAM" id="SSF49562">
    <property type="entry name" value="C2 domain (Calcium/lipid-binding domain, CaLB)"/>
    <property type="match status" value="1"/>
</dbReference>
<reference evidence="5" key="3">
    <citation type="submission" date="2015-06" db="UniProtKB">
        <authorList>
            <consortium name="EnsemblMetazoa"/>
        </authorList>
    </citation>
    <scope>IDENTIFICATION</scope>
</reference>
<keyword evidence="6" id="KW-1185">Reference proteome</keyword>
<reference evidence="4 6" key="2">
    <citation type="journal article" date="2013" name="Nature">
        <title>Insights into bilaterian evolution from three spiralian genomes.</title>
        <authorList>
            <person name="Simakov O."/>
            <person name="Marletaz F."/>
            <person name="Cho S.J."/>
            <person name="Edsinger-Gonzales E."/>
            <person name="Havlak P."/>
            <person name="Hellsten U."/>
            <person name="Kuo D.H."/>
            <person name="Larsson T."/>
            <person name="Lv J."/>
            <person name="Arendt D."/>
            <person name="Savage R."/>
            <person name="Osoegawa K."/>
            <person name="de Jong P."/>
            <person name="Grimwood J."/>
            <person name="Chapman J.A."/>
            <person name="Shapiro H."/>
            <person name="Aerts A."/>
            <person name="Otillar R.P."/>
            <person name="Terry A.Y."/>
            <person name="Boore J.L."/>
            <person name="Grigoriev I.V."/>
            <person name="Lindberg D.R."/>
            <person name="Seaver E.C."/>
            <person name="Weisblat D.A."/>
            <person name="Putnam N.H."/>
            <person name="Rokhsar D.S."/>
        </authorList>
    </citation>
    <scope>NUCLEOTIDE SEQUENCE</scope>
    <source>
        <strain evidence="4 6">I ESC-2004</strain>
    </source>
</reference>
<reference evidence="6" key="1">
    <citation type="submission" date="2012-12" db="EMBL/GenBank/DDBJ databases">
        <authorList>
            <person name="Hellsten U."/>
            <person name="Grimwood J."/>
            <person name="Chapman J.A."/>
            <person name="Shapiro H."/>
            <person name="Aerts A."/>
            <person name="Otillar R.P."/>
            <person name="Terry A.Y."/>
            <person name="Boore J.L."/>
            <person name="Simakov O."/>
            <person name="Marletaz F."/>
            <person name="Cho S.-J."/>
            <person name="Edsinger-Gonzales E."/>
            <person name="Havlak P."/>
            <person name="Kuo D.-H."/>
            <person name="Larsson T."/>
            <person name="Lv J."/>
            <person name="Arendt D."/>
            <person name="Savage R."/>
            <person name="Osoegawa K."/>
            <person name="de Jong P."/>
            <person name="Lindberg D.R."/>
            <person name="Seaver E.C."/>
            <person name="Weisblat D.A."/>
            <person name="Putnam N.H."/>
            <person name="Grigoriev I.V."/>
            <person name="Rokhsar D.S."/>
        </authorList>
    </citation>
    <scope>NUCLEOTIDE SEQUENCE</scope>
    <source>
        <strain evidence="6">I ESC-2004</strain>
    </source>
</reference>
<gene>
    <name evidence="4" type="ORF">CAPTEDRAFT_229390</name>
</gene>
<evidence type="ECO:0000313" key="5">
    <source>
        <dbReference type="EnsemblMetazoa" id="CapteP229390"/>
    </source>
</evidence>
<evidence type="ECO:0000259" key="3">
    <source>
        <dbReference type="PROSITE" id="PS50004"/>
    </source>
</evidence>
<dbReference type="OrthoDB" id="552574at2759"/>
<dbReference type="OMA" id="RDTEMNN"/>
<feature type="region of interest" description="Disordered" evidence="2">
    <location>
        <begin position="174"/>
        <end position="217"/>
    </location>
</feature>
<dbReference type="AlphaFoldDB" id="R7VM34"/>
<feature type="compositionally biased region" description="Basic and acidic residues" evidence="2">
    <location>
        <begin position="1057"/>
        <end position="1067"/>
    </location>
</feature>
<dbReference type="PANTHER" id="PTHR21623">
    <property type="entry name" value="SPERIOLIN-BINDING FACTOR"/>
    <property type="match status" value="1"/>
</dbReference>
<keyword evidence="1" id="KW-0175">Coiled coil</keyword>
<dbReference type="GO" id="GO:0005777">
    <property type="term" value="C:peroxisome"/>
    <property type="evidence" value="ECO:0007669"/>
    <property type="project" value="TreeGrafter"/>
</dbReference>
<dbReference type="InterPro" id="IPR035892">
    <property type="entry name" value="C2_domain_sf"/>
</dbReference>
<dbReference type="Gene3D" id="2.60.40.150">
    <property type="entry name" value="C2 domain"/>
    <property type="match status" value="1"/>
</dbReference>
<protein>
    <recommendedName>
        <fullName evidence="3">C2 domain-containing protein</fullName>
    </recommendedName>
</protein>
<feature type="region of interest" description="Disordered" evidence="2">
    <location>
        <begin position="264"/>
        <end position="295"/>
    </location>
</feature>
<dbReference type="EMBL" id="KB292092">
    <property type="protein sequence ID" value="ELU18145.1"/>
    <property type="molecule type" value="Genomic_DNA"/>
</dbReference>
<accession>R7VM34</accession>
<evidence type="ECO:0000313" key="4">
    <source>
        <dbReference type="EMBL" id="ELU18145.1"/>
    </source>
</evidence>
<dbReference type="HOGENOM" id="CLU_014242_0_0_1"/>
<dbReference type="STRING" id="283909.R7VM34"/>
<feature type="compositionally biased region" description="Polar residues" evidence="2">
    <location>
        <begin position="1075"/>
        <end position="1089"/>
    </location>
</feature>
<feature type="domain" description="C2" evidence="3">
    <location>
        <begin position="282"/>
        <end position="408"/>
    </location>
</feature>
<feature type="region of interest" description="Disordered" evidence="2">
    <location>
        <begin position="1046"/>
        <end position="1089"/>
    </location>
</feature>
<dbReference type="EnsemblMetazoa" id="CapteT229390">
    <property type="protein sequence ID" value="CapteP229390"/>
    <property type="gene ID" value="CapteG229390"/>
</dbReference>
<evidence type="ECO:0000313" key="6">
    <source>
        <dbReference type="Proteomes" id="UP000014760"/>
    </source>
</evidence>
<dbReference type="Proteomes" id="UP000014760">
    <property type="component" value="Unassembled WGS sequence"/>
</dbReference>
<dbReference type="InterPro" id="IPR000008">
    <property type="entry name" value="C2_dom"/>
</dbReference>